<dbReference type="GO" id="GO:0005829">
    <property type="term" value="C:cytosol"/>
    <property type="evidence" value="ECO:0007669"/>
    <property type="project" value="TreeGrafter"/>
</dbReference>
<dbReference type="PIRSF" id="PIRSF001589">
    <property type="entry name" value="Asn_synthetase_glu-h"/>
    <property type="match status" value="1"/>
</dbReference>
<feature type="domain" description="Glutamine amidotransferase type-2" evidence="10">
    <location>
        <begin position="2"/>
        <end position="208"/>
    </location>
</feature>
<dbReference type="Gene3D" id="3.40.50.620">
    <property type="entry name" value="HUPs"/>
    <property type="match status" value="1"/>
</dbReference>
<evidence type="ECO:0000256" key="4">
    <source>
        <dbReference type="ARBA" id="ARBA00022741"/>
    </source>
</evidence>
<dbReference type="InterPro" id="IPR014729">
    <property type="entry name" value="Rossmann-like_a/b/a_fold"/>
</dbReference>
<name>A0AA46H0T6_9MICO</name>
<dbReference type="CDD" id="cd01991">
    <property type="entry name" value="Asn_synthase_B_C"/>
    <property type="match status" value="1"/>
</dbReference>
<evidence type="ECO:0000256" key="7">
    <source>
        <dbReference type="ARBA" id="ARBA00048741"/>
    </source>
</evidence>
<dbReference type="InterPro" id="IPR029055">
    <property type="entry name" value="Ntn_hydrolases_N"/>
</dbReference>
<dbReference type="GO" id="GO:0006529">
    <property type="term" value="P:asparagine biosynthetic process"/>
    <property type="evidence" value="ECO:0007669"/>
    <property type="project" value="UniProtKB-KW"/>
</dbReference>
<reference evidence="11 12" key="1">
    <citation type="submission" date="2018-06" db="EMBL/GenBank/DDBJ databases">
        <authorList>
            <consortium name="Pathogen Informatics"/>
            <person name="Doyle S."/>
        </authorList>
    </citation>
    <scope>NUCLEOTIDE SEQUENCE [LARGE SCALE GENOMIC DNA]</scope>
    <source>
        <strain evidence="11 12">NCTC7915</strain>
    </source>
</reference>
<evidence type="ECO:0000256" key="1">
    <source>
        <dbReference type="ARBA" id="ARBA00005187"/>
    </source>
</evidence>
<dbReference type="SUPFAM" id="SSF56235">
    <property type="entry name" value="N-terminal nucleophile aminohydrolases (Ntn hydrolases)"/>
    <property type="match status" value="1"/>
</dbReference>
<dbReference type="AlphaFoldDB" id="A0AA46H0T6"/>
<keyword evidence="5" id="KW-0067">ATP-binding</keyword>
<dbReference type="PROSITE" id="PS51278">
    <property type="entry name" value="GATASE_TYPE_2"/>
    <property type="match status" value="1"/>
</dbReference>
<sequence length="627" mass="67059">MCGFALAVRDAAAEVVPSPGVDAALSRRGPDTTARHVEGGLAAVSTRLIHWEEGASQQPLLTEDGGMAVFNGELFNLSELQDVLGLPGASEIEVLLAGIRAEGPEFARRIDGQFAAVVRVGAGAPVLALRDRFGISPLYVMRRDGATYLASALEALSEISGGFSGGVDGLDVSGVASILHDWAPTHGRTPFAGVDQVMPGQVVQLQGDAPVRRWMWADHRAAAVPSARIGAVHEAVTAQGQELDASPLSEADLAEFEQLMRNSVAARMRSTSEIVALISGGIDSTIIATLAHDEGARTGLALFLEGDEVVRGRQVEVAEAIGYDLVHHMLRPRAAVTLLEEYVRTRRVPLVRMGPIGMMSLARRAASEGIRGVLSGEGADELFAGYDSYRILAARAGAFGDPKRLPWDEFGEPEFGGDRGPRWARSYWRAVIALSSSAGSRRADIMKPVAELFAPQLRTAFDAAAALPEGFGLEDRRQIDLRDLLGSYLLSVQGDHAWMEEGVELRPAYLATPVARYALRRDPASFVSIRDGKLPVRSLLRRLAVQRPAIAGLGFPKSAFRVDASFVLRDAEATAHMRRLVTQCPDALLNTDGVVDRFDRAVGAGTCSESESMVFLLAASLGVLDAD</sequence>
<organism evidence="11 12">
    <name type="scientific">Dermatophilus congolensis</name>
    <dbReference type="NCBI Taxonomy" id="1863"/>
    <lineage>
        <taxon>Bacteria</taxon>
        <taxon>Bacillati</taxon>
        <taxon>Actinomycetota</taxon>
        <taxon>Actinomycetes</taxon>
        <taxon>Micrococcales</taxon>
        <taxon>Dermatophilaceae</taxon>
        <taxon>Dermatophilus</taxon>
    </lineage>
</organism>
<comment type="catalytic activity">
    <reaction evidence="7">
        <text>L-aspartate + L-glutamine + ATP + H2O = L-asparagine + L-glutamate + AMP + diphosphate + H(+)</text>
        <dbReference type="Rhea" id="RHEA:12228"/>
        <dbReference type="ChEBI" id="CHEBI:15377"/>
        <dbReference type="ChEBI" id="CHEBI:15378"/>
        <dbReference type="ChEBI" id="CHEBI:29985"/>
        <dbReference type="ChEBI" id="CHEBI:29991"/>
        <dbReference type="ChEBI" id="CHEBI:30616"/>
        <dbReference type="ChEBI" id="CHEBI:33019"/>
        <dbReference type="ChEBI" id="CHEBI:58048"/>
        <dbReference type="ChEBI" id="CHEBI:58359"/>
        <dbReference type="ChEBI" id="CHEBI:456215"/>
        <dbReference type="EC" id="6.3.5.4"/>
    </reaction>
</comment>
<evidence type="ECO:0000256" key="3">
    <source>
        <dbReference type="ARBA" id="ARBA00012737"/>
    </source>
</evidence>
<dbReference type="Pfam" id="PF13537">
    <property type="entry name" value="GATase_7"/>
    <property type="match status" value="1"/>
</dbReference>
<keyword evidence="4" id="KW-0547">Nucleotide-binding</keyword>
<evidence type="ECO:0000259" key="10">
    <source>
        <dbReference type="PROSITE" id="PS51278"/>
    </source>
</evidence>
<keyword evidence="8" id="KW-0315">Glutamine amidotransferase</keyword>
<keyword evidence="6 8" id="KW-0061">Asparagine biosynthesis</keyword>
<keyword evidence="11" id="KW-0436">Ligase</keyword>
<dbReference type="InterPro" id="IPR001962">
    <property type="entry name" value="Asn_synthase"/>
</dbReference>
<dbReference type="Gene3D" id="3.60.20.10">
    <property type="entry name" value="Glutamine Phosphoribosylpyrophosphate, subunit 1, domain 1"/>
    <property type="match status" value="1"/>
</dbReference>
<dbReference type="EMBL" id="UFYA01000001">
    <property type="protein sequence ID" value="STD11260.1"/>
    <property type="molecule type" value="Genomic_DNA"/>
</dbReference>
<evidence type="ECO:0000256" key="6">
    <source>
        <dbReference type="ARBA" id="ARBA00022888"/>
    </source>
</evidence>
<dbReference type="SUPFAM" id="SSF52402">
    <property type="entry name" value="Adenine nucleotide alpha hydrolases-like"/>
    <property type="match status" value="1"/>
</dbReference>
<dbReference type="Proteomes" id="UP000254118">
    <property type="component" value="Unassembled WGS sequence"/>
</dbReference>
<dbReference type="EC" id="6.3.5.4" evidence="3"/>
<protein>
    <recommendedName>
        <fullName evidence="3">asparagine synthase (glutamine-hydrolyzing)</fullName>
        <ecNumber evidence="3">6.3.5.4</ecNumber>
    </recommendedName>
</protein>
<evidence type="ECO:0000256" key="8">
    <source>
        <dbReference type="PIRSR" id="PIRSR001589-1"/>
    </source>
</evidence>
<dbReference type="InterPro" id="IPR017932">
    <property type="entry name" value="GATase_2_dom"/>
</dbReference>
<accession>A0AA46H0T6</accession>
<dbReference type="PANTHER" id="PTHR43284:SF1">
    <property type="entry name" value="ASPARAGINE SYNTHETASE"/>
    <property type="match status" value="1"/>
</dbReference>
<comment type="pathway">
    <text evidence="1">Amino-acid biosynthesis; L-asparagine biosynthesis; L-asparagine from L-aspartate (L-Gln route): step 1/1.</text>
</comment>
<dbReference type="InterPro" id="IPR051786">
    <property type="entry name" value="ASN_synthetase/amidase"/>
</dbReference>
<dbReference type="GO" id="GO:0005524">
    <property type="term" value="F:ATP binding"/>
    <property type="evidence" value="ECO:0007669"/>
    <property type="project" value="UniProtKB-KW"/>
</dbReference>
<dbReference type="Pfam" id="PF00733">
    <property type="entry name" value="Asn_synthase"/>
    <property type="match status" value="1"/>
</dbReference>
<comment type="caution">
    <text evidence="11">The sequence shown here is derived from an EMBL/GenBank/DDBJ whole genome shotgun (WGS) entry which is preliminary data.</text>
</comment>
<evidence type="ECO:0000256" key="5">
    <source>
        <dbReference type="ARBA" id="ARBA00022840"/>
    </source>
</evidence>
<evidence type="ECO:0000313" key="12">
    <source>
        <dbReference type="Proteomes" id="UP000254118"/>
    </source>
</evidence>
<keyword evidence="8" id="KW-0028">Amino-acid biosynthesis</keyword>
<feature type="site" description="Important for beta-aspartyl-AMP intermediate formation" evidence="9">
    <location>
        <position position="377"/>
    </location>
</feature>
<proteinExistence type="inferred from homology"/>
<dbReference type="InterPro" id="IPR006426">
    <property type="entry name" value="Asn_synth_AEB"/>
</dbReference>
<gene>
    <name evidence="11" type="primary">asnB</name>
    <name evidence="11" type="ORF">NCTC7915_01549</name>
</gene>
<evidence type="ECO:0000313" key="11">
    <source>
        <dbReference type="EMBL" id="STD11260.1"/>
    </source>
</evidence>
<comment type="similarity">
    <text evidence="2">Belongs to the asparagine synthetase family.</text>
</comment>
<evidence type="ECO:0000256" key="9">
    <source>
        <dbReference type="PIRSR" id="PIRSR001589-3"/>
    </source>
</evidence>
<evidence type="ECO:0000256" key="2">
    <source>
        <dbReference type="ARBA" id="ARBA00005752"/>
    </source>
</evidence>
<dbReference type="GO" id="GO:0004066">
    <property type="term" value="F:asparagine synthase (glutamine-hydrolyzing) activity"/>
    <property type="evidence" value="ECO:0007669"/>
    <property type="project" value="UniProtKB-EC"/>
</dbReference>
<feature type="active site" description="For GATase activity" evidence="8">
    <location>
        <position position="2"/>
    </location>
</feature>
<dbReference type="PANTHER" id="PTHR43284">
    <property type="entry name" value="ASPARAGINE SYNTHETASE (GLUTAMINE-HYDROLYZING)"/>
    <property type="match status" value="1"/>
</dbReference>